<feature type="zinc finger region" description="C3H1-type" evidence="6">
    <location>
        <begin position="136"/>
        <end position="163"/>
    </location>
</feature>
<dbReference type="SMART" id="SM00361">
    <property type="entry name" value="RRM_1"/>
    <property type="match status" value="1"/>
</dbReference>
<evidence type="ECO:0000256" key="7">
    <source>
        <dbReference type="SAM" id="MobiDB-lite"/>
    </source>
</evidence>
<dbReference type="GO" id="GO:0089701">
    <property type="term" value="C:U2AF complex"/>
    <property type="evidence" value="ECO:0007669"/>
    <property type="project" value="InterPro"/>
</dbReference>
<keyword evidence="5" id="KW-0694">RNA-binding</keyword>
<evidence type="ECO:0000256" key="5">
    <source>
        <dbReference type="PROSITE-ProRule" id="PRU00176"/>
    </source>
</evidence>
<evidence type="ECO:0000313" key="11">
    <source>
        <dbReference type="Proteomes" id="UP001211065"/>
    </source>
</evidence>
<dbReference type="InterPro" id="IPR009145">
    <property type="entry name" value="U2AF_small"/>
</dbReference>
<dbReference type="EMBL" id="JADGJW010002071">
    <property type="protein sequence ID" value="KAJ3199627.1"/>
    <property type="molecule type" value="Genomic_DNA"/>
</dbReference>
<dbReference type="PROSITE" id="PS50102">
    <property type="entry name" value="RRM"/>
    <property type="match status" value="1"/>
</dbReference>
<dbReference type="PROSITE" id="PS50103">
    <property type="entry name" value="ZF_C3H1"/>
    <property type="match status" value="2"/>
</dbReference>
<organism evidence="10 11">
    <name type="scientific">Clydaea vesicula</name>
    <dbReference type="NCBI Taxonomy" id="447962"/>
    <lineage>
        <taxon>Eukaryota</taxon>
        <taxon>Fungi</taxon>
        <taxon>Fungi incertae sedis</taxon>
        <taxon>Chytridiomycota</taxon>
        <taxon>Chytridiomycota incertae sedis</taxon>
        <taxon>Chytridiomycetes</taxon>
        <taxon>Lobulomycetales</taxon>
        <taxon>Lobulomycetaceae</taxon>
        <taxon>Clydaea</taxon>
    </lineage>
</organism>
<comment type="caution">
    <text evidence="10">The sequence shown here is derived from an EMBL/GenBank/DDBJ whole genome shotgun (WGS) entry which is preliminary data.</text>
</comment>
<evidence type="ECO:0000259" key="8">
    <source>
        <dbReference type="PROSITE" id="PS50102"/>
    </source>
</evidence>
<evidence type="ECO:0000256" key="6">
    <source>
        <dbReference type="PROSITE-ProRule" id="PRU00723"/>
    </source>
</evidence>
<dbReference type="SMART" id="SM00360">
    <property type="entry name" value="RRM"/>
    <property type="match status" value="1"/>
</dbReference>
<reference evidence="10" key="1">
    <citation type="submission" date="2020-05" db="EMBL/GenBank/DDBJ databases">
        <title>Phylogenomic resolution of chytrid fungi.</title>
        <authorList>
            <person name="Stajich J.E."/>
            <person name="Amses K."/>
            <person name="Simmons R."/>
            <person name="Seto K."/>
            <person name="Myers J."/>
            <person name="Bonds A."/>
            <person name="Quandt C.A."/>
            <person name="Barry K."/>
            <person name="Liu P."/>
            <person name="Grigoriev I."/>
            <person name="Longcore J.E."/>
            <person name="James T.Y."/>
        </authorList>
    </citation>
    <scope>NUCLEOTIDE SEQUENCE</scope>
    <source>
        <strain evidence="10">JEL0476</strain>
    </source>
</reference>
<feature type="region of interest" description="Disordered" evidence="7">
    <location>
        <begin position="184"/>
        <end position="240"/>
    </location>
</feature>
<dbReference type="InterPro" id="IPR000571">
    <property type="entry name" value="Znf_CCCH"/>
</dbReference>
<dbReference type="GO" id="GO:0003723">
    <property type="term" value="F:RNA binding"/>
    <property type="evidence" value="ECO:0007669"/>
    <property type="project" value="UniProtKB-UniRule"/>
</dbReference>
<dbReference type="AlphaFoldDB" id="A0AAD5TSV6"/>
<protein>
    <submittedName>
        <fullName evidence="10">Uncharacterized protein</fullName>
    </submittedName>
</protein>
<dbReference type="InterPro" id="IPR035979">
    <property type="entry name" value="RBD_domain_sf"/>
</dbReference>
<feature type="domain" description="C3H1-type" evidence="9">
    <location>
        <begin position="136"/>
        <end position="163"/>
    </location>
</feature>
<evidence type="ECO:0000256" key="2">
    <source>
        <dbReference type="ARBA" id="ARBA00022737"/>
    </source>
</evidence>
<accession>A0AAD5TSV6</accession>
<evidence type="ECO:0000259" key="9">
    <source>
        <dbReference type="PROSITE" id="PS50103"/>
    </source>
</evidence>
<dbReference type="Proteomes" id="UP001211065">
    <property type="component" value="Unassembled WGS sequence"/>
</dbReference>
<sequence>IYGTEKDKVNCSFYFKIGACRHGFKCTRKHVKPTYSQTLLIFNIYQNPALSNMASQYNEQQLQEHFDLFFEDLFIELAKFGEIEELNVCDNVGDHLVGNVYVRFRYEEDAQKAMESLNDRFYAGRPVYCELSPVTDFKESCCRQYDNDECTRGGFCNFMHLKKASKQLKRELFDSQKKYLKIKRREEEEARAKAEKENPSSRRSGRERGASRERGEERYSSRDRDFEGRERDYSKRRRYD</sequence>
<feature type="zinc finger region" description="C3H1-type" evidence="6">
    <location>
        <begin position="5"/>
        <end position="33"/>
    </location>
</feature>
<dbReference type="Gene3D" id="3.30.70.330">
    <property type="match status" value="1"/>
</dbReference>
<keyword evidence="2" id="KW-0677">Repeat</keyword>
<dbReference type="PANTHER" id="PTHR12620">
    <property type="entry name" value="U2 SNRNP AUXILIARY FACTOR, SMALL SUBUNIT"/>
    <property type="match status" value="1"/>
</dbReference>
<dbReference type="Pfam" id="PF00076">
    <property type="entry name" value="RRM_1"/>
    <property type="match status" value="1"/>
</dbReference>
<dbReference type="PRINTS" id="PR01848">
    <property type="entry name" value="U2AUXFACTOR"/>
</dbReference>
<feature type="domain" description="RRM" evidence="8">
    <location>
        <begin position="37"/>
        <end position="134"/>
    </location>
</feature>
<proteinExistence type="predicted"/>
<keyword evidence="1 6" id="KW-0479">Metal-binding</keyword>
<dbReference type="InterPro" id="IPR012677">
    <property type="entry name" value="Nucleotide-bd_a/b_plait_sf"/>
</dbReference>
<evidence type="ECO:0000256" key="1">
    <source>
        <dbReference type="ARBA" id="ARBA00022723"/>
    </source>
</evidence>
<feature type="domain" description="C3H1-type" evidence="9">
    <location>
        <begin position="5"/>
        <end position="33"/>
    </location>
</feature>
<dbReference type="SMART" id="SM00356">
    <property type="entry name" value="ZnF_C3H1"/>
    <property type="match status" value="2"/>
</dbReference>
<dbReference type="InterPro" id="IPR003954">
    <property type="entry name" value="RRM_euk-type"/>
</dbReference>
<evidence type="ECO:0000313" key="10">
    <source>
        <dbReference type="EMBL" id="KAJ3199627.1"/>
    </source>
</evidence>
<keyword evidence="3 6" id="KW-0863">Zinc-finger</keyword>
<dbReference type="Pfam" id="PF00642">
    <property type="entry name" value="zf-CCCH"/>
    <property type="match status" value="1"/>
</dbReference>
<evidence type="ECO:0000256" key="3">
    <source>
        <dbReference type="ARBA" id="ARBA00022771"/>
    </source>
</evidence>
<dbReference type="InterPro" id="IPR000504">
    <property type="entry name" value="RRM_dom"/>
</dbReference>
<keyword evidence="4 6" id="KW-0862">Zinc</keyword>
<name>A0AAD5TSV6_9FUNG</name>
<evidence type="ECO:0000256" key="4">
    <source>
        <dbReference type="ARBA" id="ARBA00022833"/>
    </source>
</evidence>
<keyword evidence="11" id="KW-1185">Reference proteome</keyword>
<feature type="compositionally biased region" description="Basic and acidic residues" evidence="7">
    <location>
        <begin position="184"/>
        <end position="233"/>
    </location>
</feature>
<dbReference type="SUPFAM" id="SSF54928">
    <property type="entry name" value="RNA-binding domain, RBD"/>
    <property type="match status" value="1"/>
</dbReference>
<dbReference type="FunFam" id="3.30.70.330:FF:000066">
    <property type="entry name" value="Splicing factor u2af 23 kDa subunit"/>
    <property type="match status" value="1"/>
</dbReference>
<dbReference type="GO" id="GO:0000398">
    <property type="term" value="P:mRNA splicing, via spliceosome"/>
    <property type="evidence" value="ECO:0007669"/>
    <property type="project" value="InterPro"/>
</dbReference>
<dbReference type="GO" id="GO:0008270">
    <property type="term" value="F:zinc ion binding"/>
    <property type="evidence" value="ECO:0007669"/>
    <property type="project" value="UniProtKB-KW"/>
</dbReference>
<gene>
    <name evidence="10" type="ORF">HK099_003079</name>
</gene>
<feature type="non-terminal residue" evidence="10">
    <location>
        <position position="240"/>
    </location>
</feature>